<dbReference type="Proteomes" id="UP001065298">
    <property type="component" value="Chromosome 2"/>
</dbReference>
<accession>A0ACC0RAU2</accession>
<reference evidence="1" key="1">
    <citation type="submission" date="2022-06" db="EMBL/GenBank/DDBJ databases">
        <title>Fusarium solani species complex genomes reveal bases of compartmentalisation and animal pathogenesis.</title>
        <authorList>
            <person name="Tsai I.J."/>
        </authorList>
    </citation>
    <scope>NUCLEOTIDE SEQUENCE</scope>
    <source>
        <strain evidence="1">Fu6.1</strain>
    </source>
</reference>
<protein>
    <submittedName>
        <fullName evidence="1">HET domain-containing protein</fullName>
    </submittedName>
</protein>
<keyword evidence="2" id="KW-1185">Reference proteome</keyword>
<proteinExistence type="predicted"/>
<name>A0ACC0RAU2_9HYPO</name>
<gene>
    <name evidence="1" type="ORF">NCS57_00318500</name>
</gene>
<evidence type="ECO:0000313" key="1">
    <source>
        <dbReference type="EMBL" id="KAI8680380.1"/>
    </source>
</evidence>
<dbReference type="EMBL" id="CM046504">
    <property type="protein sequence ID" value="KAI8680380.1"/>
    <property type="molecule type" value="Genomic_DNA"/>
</dbReference>
<evidence type="ECO:0000313" key="2">
    <source>
        <dbReference type="Proteomes" id="UP001065298"/>
    </source>
</evidence>
<comment type="caution">
    <text evidence="1">The sequence shown here is derived from an EMBL/GenBank/DDBJ whole genome shotgun (WGS) entry which is preliminary data.</text>
</comment>
<sequence>MRLLHTADLELVEFFDNAIPEYAILSHTWGDEEVTLQEMRLCRTVGNWRSSEGLSQKKGYAKVKNVAMLAAQDGYKYIWVDTCCIDKTSSAELQEAINSMFRWYKRSARCYVYLVDVPPAEEERPGAAGSQFRHSRWFTRGWTLQELIAPRDLQFRARDWSYLGSKDDQDKFIDILSKITSIESSILRGRKRLAQLSVANRMRWASYRQTTRSEDIAYSLLGIFDVNLPLLYGEGKRAFMRLQEEIIKRTSDQSIFSWTSYEPAADDGRSLYGLFAESPIQFKDAVGIQNFPPSPTTQSVPICRTSHGLCVQIYLRPDLESYYATGAEDYFAILDCFVRIGDQEFCPVLWLRRLGYDQYARVWPGYRKLLSPVDYQVPSHIEGYRTIYVREKPVYHIPELRIPAPVDIVPADVLDGSSTIYQFEEAFPEERWNPDTLTLRPAFSRNTEIVGIFRFHNLMKREQKVDVAVGLNQVFTMKWEAWCFQRRCRGESLKAAFEKINADIKQQACQEDAPQHWFSLQFRLGEDALVLSDARITAVQLQTRSYFSISVLAKPEICTMRELSRIDELAEPLGIKIYHKHLMARFSIQDPLHTHNSLAAGELRGVRTRGAQMSSKDWNAGHKIAKLFLVDGEVERGQVAGHLHSAVAKGDARLCHRIMDTIPNAASHKIHGWTPMHLAAALANLDVMRCLLSHPSLHLYDQRTQGLLETPLHLLAAYAPFDRQCSGLQLFCAYLPSEESLTYLFSRNDIGETVLHRAAAVGADQLIRLFIKLADKRNAAYNRNAGFHKVVDTFRSDFIRQVDYVDNYGRTPLWHAAVGGSCSTILLLLDFGAQINLGDDWGLTALHAACREGQERACCCLLKAGASPHLETPTLGLNPVHYAAFFGHSNCLEALLSFGADADAGSEVKPLHLAVAAGQLKCAQMLVSAGASAALSAKFVLEPDEDGTSTRLVSSAKTLLEIAQLRGERKMLQFVKALKQETGDGAKPERRSLQPSNPNKISRGVNSERAIQIQAMFSQATATVSQSGYTPFFVAPSTGDFLPVAELTAGRGVVSNAPGVPAMSSSADLERTYITTTAPVSATGQQDHSFTAEGMNPGARNTYRRRRGFANLFRLGLHTKKT</sequence>
<organism evidence="1 2">
    <name type="scientific">Fusarium keratoplasticum</name>
    <dbReference type="NCBI Taxonomy" id="1328300"/>
    <lineage>
        <taxon>Eukaryota</taxon>
        <taxon>Fungi</taxon>
        <taxon>Dikarya</taxon>
        <taxon>Ascomycota</taxon>
        <taxon>Pezizomycotina</taxon>
        <taxon>Sordariomycetes</taxon>
        <taxon>Hypocreomycetidae</taxon>
        <taxon>Hypocreales</taxon>
        <taxon>Nectriaceae</taxon>
        <taxon>Fusarium</taxon>
        <taxon>Fusarium solani species complex</taxon>
    </lineage>
</organism>